<accession>A0A834SP68</accession>
<organism evidence="1 2">
    <name type="scientific">Senna tora</name>
    <dbReference type="NCBI Taxonomy" id="362788"/>
    <lineage>
        <taxon>Eukaryota</taxon>
        <taxon>Viridiplantae</taxon>
        <taxon>Streptophyta</taxon>
        <taxon>Embryophyta</taxon>
        <taxon>Tracheophyta</taxon>
        <taxon>Spermatophyta</taxon>
        <taxon>Magnoliopsida</taxon>
        <taxon>eudicotyledons</taxon>
        <taxon>Gunneridae</taxon>
        <taxon>Pentapetalae</taxon>
        <taxon>rosids</taxon>
        <taxon>fabids</taxon>
        <taxon>Fabales</taxon>
        <taxon>Fabaceae</taxon>
        <taxon>Caesalpinioideae</taxon>
        <taxon>Cassia clade</taxon>
        <taxon>Senna</taxon>
    </lineage>
</organism>
<proteinExistence type="predicted"/>
<keyword evidence="2" id="KW-1185">Reference proteome</keyword>
<name>A0A834SP68_9FABA</name>
<gene>
    <name evidence="1" type="ORF">G2W53_040296</name>
</gene>
<dbReference type="EMBL" id="JAAIUW010000012">
    <property type="protein sequence ID" value="KAF7808135.1"/>
    <property type="molecule type" value="Genomic_DNA"/>
</dbReference>
<evidence type="ECO:0000313" key="1">
    <source>
        <dbReference type="EMBL" id="KAF7808135.1"/>
    </source>
</evidence>
<dbReference type="Proteomes" id="UP000634136">
    <property type="component" value="Unassembled WGS sequence"/>
</dbReference>
<comment type="caution">
    <text evidence="1">The sequence shown here is derived from an EMBL/GenBank/DDBJ whole genome shotgun (WGS) entry which is preliminary data.</text>
</comment>
<reference evidence="1" key="1">
    <citation type="submission" date="2020-09" db="EMBL/GenBank/DDBJ databases">
        <title>Genome-Enabled Discovery of Anthraquinone Biosynthesis in Senna tora.</title>
        <authorList>
            <person name="Kang S.-H."/>
            <person name="Pandey R.P."/>
            <person name="Lee C.-M."/>
            <person name="Sim J.-S."/>
            <person name="Jeong J.-T."/>
            <person name="Choi B.-S."/>
            <person name="Jung M."/>
            <person name="Ginzburg D."/>
            <person name="Zhao K."/>
            <person name="Won S.Y."/>
            <person name="Oh T.-J."/>
            <person name="Yu Y."/>
            <person name="Kim N.-H."/>
            <person name="Lee O.R."/>
            <person name="Lee T.-H."/>
            <person name="Bashyal P."/>
            <person name="Kim T.-S."/>
            <person name="Lee W.-H."/>
            <person name="Kawkins C."/>
            <person name="Kim C.-K."/>
            <person name="Kim J.S."/>
            <person name="Ahn B.O."/>
            <person name="Rhee S.Y."/>
            <person name="Sohng J.K."/>
        </authorList>
    </citation>
    <scope>NUCLEOTIDE SEQUENCE</scope>
    <source>
        <tissue evidence="1">Leaf</tissue>
    </source>
</reference>
<evidence type="ECO:0000313" key="2">
    <source>
        <dbReference type="Proteomes" id="UP000634136"/>
    </source>
</evidence>
<protein>
    <submittedName>
        <fullName evidence="1">Uncharacterized protein</fullName>
    </submittedName>
</protein>
<sequence>MLVLFVRQKTGQKSGWKAAFPYVPERKSEKPKAKLRSGMELQKFNDIFTN</sequence>
<dbReference type="AlphaFoldDB" id="A0A834SP68"/>